<organism evidence="2 3">
    <name type="scientific">Candidatus Vagococcus giribetii</name>
    <dbReference type="NCBI Taxonomy" id="2230876"/>
    <lineage>
        <taxon>Bacteria</taxon>
        <taxon>Bacillati</taxon>
        <taxon>Bacillota</taxon>
        <taxon>Bacilli</taxon>
        <taxon>Lactobacillales</taxon>
        <taxon>Enterococcaceae</taxon>
        <taxon>Vagococcus</taxon>
    </lineage>
</organism>
<keyword evidence="1" id="KW-0472">Membrane</keyword>
<dbReference type="PANTHER" id="PTHR34989:SF1">
    <property type="entry name" value="PROTEIN HDED"/>
    <property type="match status" value="1"/>
</dbReference>
<name>A0ABS3HRT2_9ENTE</name>
<dbReference type="InterPro" id="IPR052712">
    <property type="entry name" value="Acid_resist_chaperone_HdeD"/>
</dbReference>
<protein>
    <submittedName>
        <fullName evidence="2">DUF308 domain-containing protein</fullName>
    </submittedName>
</protein>
<keyword evidence="3" id="KW-1185">Reference proteome</keyword>
<dbReference type="EMBL" id="JAFLVX010000015">
    <property type="protein sequence ID" value="MBO0476457.1"/>
    <property type="molecule type" value="Genomic_DNA"/>
</dbReference>
<accession>A0ABS3HRT2</accession>
<feature type="transmembrane region" description="Helical" evidence="1">
    <location>
        <begin position="9"/>
        <end position="28"/>
    </location>
</feature>
<evidence type="ECO:0000313" key="3">
    <source>
        <dbReference type="Proteomes" id="UP000664857"/>
    </source>
</evidence>
<feature type="transmembrane region" description="Helical" evidence="1">
    <location>
        <begin position="68"/>
        <end position="87"/>
    </location>
</feature>
<evidence type="ECO:0000313" key="2">
    <source>
        <dbReference type="EMBL" id="MBO0476457.1"/>
    </source>
</evidence>
<dbReference type="PANTHER" id="PTHR34989">
    <property type="entry name" value="PROTEIN HDED"/>
    <property type="match status" value="1"/>
</dbReference>
<dbReference type="Proteomes" id="UP000664857">
    <property type="component" value="Unassembled WGS sequence"/>
</dbReference>
<dbReference type="Pfam" id="PF03729">
    <property type="entry name" value="DUF308"/>
    <property type="match status" value="1"/>
</dbReference>
<comment type="caution">
    <text evidence="2">The sequence shown here is derived from an EMBL/GenBank/DDBJ whole genome shotgun (WGS) entry which is preliminary data.</text>
</comment>
<dbReference type="RefSeq" id="WP_206965473.1">
    <property type="nucleotide sequence ID" value="NZ_JAFLVX010000015.1"/>
</dbReference>
<feature type="transmembrane region" description="Helical" evidence="1">
    <location>
        <begin position="126"/>
        <end position="145"/>
    </location>
</feature>
<reference evidence="2 3" key="1">
    <citation type="submission" date="2021-03" db="EMBL/GenBank/DDBJ databases">
        <title>Enterococcal diversity collection.</title>
        <authorList>
            <person name="Gilmore M.S."/>
            <person name="Schwartzman J."/>
            <person name="Van Tyne D."/>
            <person name="Martin M."/>
            <person name="Earl A.M."/>
            <person name="Manson A.L."/>
            <person name="Straub T."/>
            <person name="Salamzade R."/>
            <person name="Saavedra J."/>
            <person name="Lebreton F."/>
            <person name="Prichula J."/>
            <person name="Schaufler K."/>
            <person name="Gaca A."/>
            <person name="Sgardioli B."/>
            <person name="Wagenaar J."/>
            <person name="Strong T."/>
        </authorList>
    </citation>
    <scope>NUCLEOTIDE SEQUENCE [LARGE SCALE GENOMIC DNA]</scope>
    <source>
        <strain evidence="2 3">DIV0080</strain>
    </source>
</reference>
<evidence type="ECO:0000256" key="1">
    <source>
        <dbReference type="SAM" id="Phobius"/>
    </source>
</evidence>
<gene>
    <name evidence="2" type="ORF">DOK76_05200</name>
</gene>
<keyword evidence="1" id="KW-0812">Transmembrane</keyword>
<sequence length="174" mass="19649">MNDYQQRGFDWGSFIIGVLLFFVALYSFKSPITNLTAIVLVFAFSAITKGILQLIWRNRIKKYIDYSSSRLIFLGVINLLVGFILLVNMSASIIALPFVFAFWFILESIGEASLLPSIKKVSNSHFWLVLIACIINIVLGIFLLFKPLVAAFTLSWLVGTYFLVAGITYIVRSF</sequence>
<feature type="transmembrane region" description="Helical" evidence="1">
    <location>
        <begin position="34"/>
        <end position="56"/>
    </location>
</feature>
<proteinExistence type="predicted"/>
<dbReference type="InterPro" id="IPR005325">
    <property type="entry name" value="DUF308_memb"/>
</dbReference>
<feature type="transmembrane region" description="Helical" evidence="1">
    <location>
        <begin position="151"/>
        <end position="171"/>
    </location>
</feature>
<keyword evidence="1" id="KW-1133">Transmembrane helix</keyword>